<evidence type="ECO:0000259" key="1">
    <source>
        <dbReference type="Pfam" id="PF03358"/>
    </source>
</evidence>
<evidence type="ECO:0000313" key="3">
    <source>
        <dbReference type="Proteomes" id="UP000295611"/>
    </source>
</evidence>
<dbReference type="PANTHER" id="PTHR30543:SF21">
    <property type="entry name" value="NAD(P)H-DEPENDENT FMN REDUCTASE LOT6"/>
    <property type="match status" value="1"/>
</dbReference>
<dbReference type="InterPro" id="IPR050712">
    <property type="entry name" value="NAD(P)H-dep_reductase"/>
</dbReference>
<dbReference type="SUPFAM" id="SSF52218">
    <property type="entry name" value="Flavoproteins"/>
    <property type="match status" value="1"/>
</dbReference>
<sequence>MNILALSGSLRAASINSAFCRAAARLASPPLQVEVFTGLNDLPLFNPDLETSPARAVLDFRRAVAQADAMIIASPEYAHGISGVMKNALDWLVSFEGTVGKPIALINTSPRAQHGYQALREVLLTMSTRIIPEASITLPLLGACTTEEDMLATPEISQTIRNALAALVKALSRPAASGPNFPLQ</sequence>
<dbReference type="Gene3D" id="3.40.50.360">
    <property type="match status" value="1"/>
</dbReference>
<name>A0A4R7AVX7_9NEIS</name>
<dbReference type="EMBL" id="SNZP01000020">
    <property type="protein sequence ID" value="TDR71084.1"/>
    <property type="molecule type" value="Genomic_DNA"/>
</dbReference>
<dbReference type="RefSeq" id="WP_133684043.1">
    <property type="nucleotide sequence ID" value="NZ_SNZP01000020.1"/>
</dbReference>
<proteinExistence type="predicted"/>
<evidence type="ECO:0000313" key="2">
    <source>
        <dbReference type="EMBL" id="TDR71084.1"/>
    </source>
</evidence>
<dbReference type="AlphaFoldDB" id="A0A4R7AVX7"/>
<organism evidence="2 3">
    <name type="scientific">Paludibacterium purpuratum</name>
    <dbReference type="NCBI Taxonomy" id="1144873"/>
    <lineage>
        <taxon>Bacteria</taxon>
        <taxon>Pseudomonadati</taxon>
        <taxon>Pseudomonadota</taxon>
        <taxon>Betaproteobacteria</taxon>
        <taxon>Neisseriales</taxon>
        <taxon>Chromobacteriaceae</taxon>
        <taxon>Paludibacterium</taxon>
    </lineage>
</organism>
<protein>
    <submittedName>
        <fullName evidence="2">NAD(P)H-dependent FMN reductase</fullName>
    </submittedName>
</protein>
<dbReference type="GO" id="GO:0010181">
    <property type="term" value="F:FMN binding"/>
    <property type="evidence" value="ECO:0007669"/>
    <property type="project" value="TreeGrafter"/>
</dbReference>
<comment type="caution">
    <text evidence="2">The sequence shown here is derived from an EMBL/GenBank/DDBJ whole genome shotgun (WGS) entry which is preliminary data.</text>
</comment>
<reference evidence="2 3" key="1">
    <citation type="submission" date="2019-03" db="EMBL/GenBank/DDBJ databases">
        <title>Genomic Encyclopedia of Type Strains, Phase III (KMG-III): the genomes of soil and plant-associated and newly described type strains.</title>
        <authorList>
            <person name="Whitman W."/>
        </authorList>
    </citation>
    <scope>NUCLEOTIDE SEQUENCE [LARGE SCALE GENOMIC DNA]</scope>
    <source>
        <strain evidence="2 3">CECT 8976</strain>
    </source>
</reference>
<dbReference type="InterPro" id="IPR029039">
    <property type="entry name" value="Flavoprotein-like_sf"/>
</dbReference>
<dbReference type="InterPro" id="IPR005025">
    <property type="entry name" value="FMN_Rdtase-like_dom"/>
</dbReference>
<feature type="domain" description="NADPH-dependent FMN reductase-like" evidence="1">
    <location>
        <begin position="1"/>
        <end position="134"/>
    </location>
</feature>
<dbReference type="OrthoDB" id="1643408at2"/>
<dbReference type="Proteomes" id="UP000295611">
    <property type="component" value="Unassembled WGS sequence"/>
</dbReference>
<dbReference type="GO" id="GO:0005829">
    <property type="term" value="C:cytosol"/>
    <property type="evidence" value="ECO:0007669"/>
    <property type="project" value="TreeGrafter"/>
</dbReference>
<gene>
    <name evidence="2" type="ORF">DFP86_12039</name>
</gene>
<accession>A0A4R7AVX7</accession>
<dbReference type="PANTHER" id="PTHR30543">
    <property type="entry name" value="CHROMATE REDUCTASE"/>
    <property type="match status" value="1"/>
</dbReference>
<keyword evidence="3" id="KW-1185">Reference proteome</keyword>
<dbReference type="GO" id="GO:0016491">
    <property type="term" value="F:oxidoreductase activity"/>
    <property type="evidence" value="ECO:0007669"/>
    <property type="project" value="InterPro"/>
</dbReference>
<dbReference type="Pfam" id="PF03358">
    <property type="entry name" value="FMN_red"/>
    <property type="match status" value="1"/>
</dbReference>